<dbReference type="PROSITE" id="PS00028">
    <property type="entry name" value="ZINC_FINGER_C2H2_1"/>
    <property type="match status" value="1"/>
</dbReference>
<dbReference type="InterPro" id="IPR013087">
    <property type="entry name" value="Znf_C2H2_type"/>
</dbReference>
<evidence type="ECO:0000259" key="2">
    <source>
        <dbReference type="PROSITE" id="PS50157"/>
    </source>
</evidence>
<evidence type="ECO:0000313" key="3">
    <source>
        <dbReference type="EMBL" id="CDW54082.1"/>
    </source>
</evidence>
<organism evidence="3 4">
    <name type="scientific">Trichuris trichiura</name>
    <name type="common">Whipworm</name>
    <name type="synonym">Trichocephalus trichiurus</name>
    <dbReference type="NCBI Taxonomy" id="36087"/>
    <lineage>
        <taxon>Eukaryota</taxon>
        <taxon>Metazoa</taxon>
        <taxon>Ecdysozoa</taxon>
        <taxon>Nematoda</taxon>
        <taxon>Enoplea</taxon>
        <taxon>Dorylaimia</taxon>
        <taxon>Trichinellida</taxon>
        <taxon>Trichuridae</taxon>
        <taxon>Trichuris</taxon>
    </lineage>
</organism>
<evidence type="ECO:0000313" key="4">
    <source>
        <dbReference type="Proteomes" id="UP000030665"/>
    </source>
</evidence>
<reference evidence="3" key="2">
    <citation type="submission" date="2014-03" db="EMBL/GenBank/DDBJ databases">
        <title>The whipworm genome and dual-species transcriptomics of an intimate host-pathogen interaction.</title>
        <authorList>
            <person name="Foth B.J."/>
            <person name="Tsai I.J."/>
            <person name="Reid A.J."/>
            <person name="Bancroft A.J."/>
            <person name="Nichol S."/>
            <person name="Tracey A."/>
            <person name="Holroyd N."/>
            <person name="Cotton J.A."/>
            <person name="Stanley E.J."/>
            <person name="Zarowiecki M."/>
            <person name="Liu J.Z."/>
            <person name="Huckvale T."/>
            <person name="Cooper P.J."/>
            <person name="Grencis R.K."/>
            <person name="Berriman M."/>
        </authorList>
    </citation>
    <scope>NUCLEOTIDE SEQUENCE [LARGE SCALE GENOMIC DNA]</scope>
</reference>
<dbReference type="EMBL" id="HG805879">
    <property type="protein sequence ID" value="CDW54082.1"/>
    <property type="molecule type" value="Genomic_DNA"/>
</dbReference>
<keyword evidence="1" id="KW-0479">Metal-binding</keyword>
<dbReference type="GO" id="GO:0008270">
    <property type="term" value="F:zinc ion binding"/>
    <property type="evidence" value="ECO:0007669"/>
    <property type="project" value="UniProtKB-KW"/>
</dbReference>
<gene>
    <name evidence="3" type="ORF">TTRE_0000235101</name>
</gene>
<protein>
    <submittedName>
        <fullName evidence="3">Zinc finger protein</fullName>
    </submittedName>
</protein>
<keyword evidence="4" id="KW-1185">Reference proteome</keyword>
<sequence length="225" mass="26130">MSGHSLKLWVATFCNSDGQQLLCFQCCIRDCGFYSLNKAELFEHLRLHRPLDLEARCRCPVHHCGMLFDGDVAYFNHLSYHHYEIRLQFEGLRVLISQNKGLSPLPECLRMPYAESDKRFYDGTTLRCLWLECNKTKLYDCHVCGYRFDKGIQLTAHLQSAHGMARSNKLRRVRYKLCSDGFYRLVGSRMSSLKMTTPSVEHIQREIANIMPTEVCQAFTCDNEV</sequence>
<proteinExistence type="predicted"/>
<evidence type="ECO:0000256" key="1">
    <source>
        <dbReference type="PROSITE-ProRule" id="PRU00042"/>
    </source>
</evidence>
<keyword evidence="1" id="KW-0863">Zinc-finger</keyword>
<dbReference type="STRING" id="36087.A0A077Z0W4"/>
<keyword evidence="1" id="KW-0862">Zinc</keyword>
<dbReference type="PROSITE" id="PS50157">
    <property type="entry name" value="ZINC_FINGER_C2H2_2"/>
    <property type="match status" value="1"/>
</dbReference>
<accession>A0A077Z0W4</accession>
<dbReference type="OrthoDB" id="10039931at2759"/>
<dbReference type="AlphaFoldDB" id="A0A077Z0W4"/>
<dbReference type="Proteomes" id="UP000030665">
    <property type="component" value="Unassembled WGS sequence"/>
</dbReference>
<dbReference type="SMART" id="SM00355">
    <property type="entry name" value="ZnF_C2H2"/>
    <property type="match status" value="3"/>
</dbReference>
<feature type="domain" description="C2H2-type" evidence="2">
    <location>
        <begin position="139"/>
        <end position="167"/>
    </location>
</feature>
<reference evidence="3" key="1">
    <citation type="submission" date="2014-01" db="EMBL/GenBank/DDBJ databases">
        <authorList>
            <person name="Aslett M."/>
        </authorList>
    </citation>
    <scope>NUCLEOTIDE SEQUENCE</scope>
</reference>
<name>A0A077Z0W4_TRITR</name>